<dbReference type="Proteomes" id="UP000690515">
    <property type="component" value="Unassembled WGS sequence"/>
</dbReference>
<dbReference type="RefSeq" id="WP_215818953.1">
    <property type="nucleotide sequence ID" value="NZ_JAGSOY010000011.1"/>
</dbReference>
<protein>
    <recommendedName>
        <fullName evidence="3">DUF4476 domain-containing protein</fullName>
    </recommendedName>
</protein>
<reference evidence="1 2" key="1">
    <citation type="submission" date="2021-04" db="EMBL/GenBank/DDBJ databases">
        <authorList>
            <person name="Pira H."/>
            <person name="Risdian C."/>
            <person name="Wink J."/>
        </authorList>
    </citation>
    <scope>NUCLEOTIDE SEQUENCE [LARGE SCALE GENOMIC DNA]</scope>
    <source>
        <strain evidence="1 2">WH53</strain>
    </source>
</reference>
<name>A0ABS5ZCX1_9GAMM</name>
<proteinExistence type="predicted"/>
<comment type="caution">
    <text evidence="1">The sequence shown here is derived from an EMBL/GenBank/DDBJ whole genome shotgun (WGS) entry which is preliminary data.</text>
</comment>
<gene>
    <name evidence="1" type="ORF">KCG35_06930</name>
</gene>
<evidence type="ECO:0000313" key="1">
    <source>
        <dbReference type="EMBL" id="MBU2710787.1"/>
    </source>
</evidence>
<organism evidence="1 2">
    <name type="scientific">Zooshikella harenae</name>
    <dbReference type="NCBI Taxonomy" id="2827238"/>
    <lineage>
        <taxon>Bacteria</taxon>
        <taxon>Pseudomonadati</taxon>
        <taxon>Pseudomonadota</taxon>
        <taxon>Gammaproteobacteria</taxon>
        <taxon>Oceanospirillales</taxon>
        <taxon>Zooshikellaceae</taxon>
        <taxon>Zooshikella</taxon>
    </lineage>
</organism>
<sequence length="206" mass="23547">MGFILHCYALSAKAGACPGSDLHKAGIEPFLQVNAYIFCGKGTEVSSKEYRGSNYDVIDIQSKKKVLSFSKQQTTHITLNDEQLRVETFFPLPTDENWGLKQYPHYRYTFENNKFKKSYIFQMPTIPKESLQAAIDMTKEVDKRADRVQQLSSVLLLAALNKSTEAEEALLSLNKKINMDVYHLAVHKQNVDFLKEYNSEKHTDAK</sequence>
<accession>A0ABS5ZCX1</accession>
<keyword evidence="2" id="KW-1185">Reference proteome</keyword>
<dbReference type="EMBL" id="JAGSOY010000011">
    <property type="protein sequence ID" value="MBU2710787.1"/>
    <property type="molecule type" value="Genomic_DNA"/>
</dbReference>
<evidence type="ECO:0000313" key="2">
    <source>
        <dbReference type="Proteomes" id="UP000690515"/>
    </source>
</evidence>
<evidence type="ECO:0008006" key="3">
    <source>
        <dbReference type="Google" id="ProtNLM"/>
    </source>
</evidence>